<dbReference type="WBParaSite" id="PSU_v2.g11689.t1">
    <property type="protein sequence ID" value="PSU_v2.g11689.t1"/>
    <property type="gene ID" value="PSU_v2.g11689"/>
</dbReference>
<protein>
    <submittedName>
        <fullName evidence="2">Uncharacterized protein</fullName>
    </submittedName>
</protein>
<sequence>MLKFFALNIKNSNNRNCIVDAEFNNVDFAINRRSITLLFDFFGALGVKKEVIESNLDELLLSGPFDEKDLKLLYGTTEKIPNIFKNDTAKFEMPQKLKKKKEDFLFHLKLAISAARIYMTYPKNQTQLGTILLNSTALDLKLNLKDVEQPMLLKILASELFIHDETPFYSRFYSERLALKSTNDGIKKNVHDENRKLQIDIVKYRTDDPDLKRTCDMKVKMTIQEGCRLYYIHTHRFFCSIMDFWMHFAELQDQVRRTNENIGIPEEQQKMRTLLQIDMLGGASLVLPLNQFRFSNLGIA</sequence>
<accession>A0A914XUS0</accession>
<reference evidence="2" key="1">
    <citation type="submission" date="2022-11" db="UniProtKB">
        <authorList>
            <consortium name="WormBaseParasite"/>
        </authorList>
    </citation>
    <scope>IDENTIFICATION</scope>
</reference>
<evidence type="ECO:0000313" key="2">
    <source>
        <dbReference type="WBParaSite" id="PSU_v2.g11689.t1"/>
    </source>
</evidence>
<dbReference type="AlphaFoldDB" id="A0A914XUS0"/>
<proteinExistence type="predicted"/>
<dbReference type="Proteomes" id="UP000887577">
    <property type="component" value="Unplaced"/>
</dbReference>
<organism evidence="1 2">
    <name type="scientific">Panagrolaimus superbus</name>
    <dbReference type="NCBI Taxonomy" id="310955"/>
    <lineage>
        <taxon>Eukaryota</taxon>
        <taxon>Metazoa</taxon>
        <taxon>Ecdysozoa</taxon>
        <taxon>Nematoda</taxon>
        <taxon>Chromadorea</taxon>
        <taxon>Rhabditida</taxon>
        <taxon>Tylenchina</taxon>
        <taxon>Panagrolaimomorpha</taxon>
        <taxon>Panagrolaimoidea</taxon>
        <taxon>Panagrolaimidae</taxon>
        <taxon>Panagrolaimus</taxon>
    </lineage>
</organism>
<name>A0A914XUS0_9BILA</name>
<keyword evidence="1" id="KW-1185">Reference proteome</keyword>
<evidence type="ECO:0000313" key="1">
    <source>
        <dbReference type="Proteomes" id="UP000887577"/>
    </source>
</evidence>